<dbReference type="PATRIC" id="fig|220754.4.peg.1422"/>
<keyword evidence="5" id="KW-1185">Reference proteome</keyword>
<dbReference type="OrthoDB" id="2826662at2"/>
<reference evidence="4 5" key="1">
    <citation type="submission" date="2015-01" db="EMBL/GenBank/DDBJ databases">
        <title>Jeotgalibacillus campisalis genome sequencing.</title>
        <authorList>
            <person name="Goh K.M."/>
            <person name="Chan K.-G."/>
            <person name="Yaakop A.S."/>
            <person name="Ee R."/>
            <person name="Gan H.M."/>
            <person name="Chan C.S."/>
        </authorList>
    </citation>
    <scope>NUCLEOTIDE SEQUENCE [LARGE SCALE GENOMIC DNA]</scope>
    <source>
        <strain evidence="4 5">SF-57</strain>
    </source>
</reference>
<dbReference type="Gene3D" id="1.25.40.20">
    <property type="entry name" value="Ankyrin repeat-containing domain"/>
    <property type="match status" value="1"/>
</dbReference>
<dbReference type="AlphaFoldDB" id="A0A0C2VVB8"/>
<protein>
    <submittedName>
        <fullName evidence="4">Ankyrin</fullName>
    </submittedName>
</protein>
<gene>
    <name evidence="4" type="ORF">KR50_13970</name>
</gene>
<keyword evidence="1" id="KW-0677">Repeat</keyword>
<dbReference type="SUPFAM" id="SSF48403">
    <property type="entry name" value="Ankyrin repeat"/>
    <property type="match status" value="1"/>
</dbReference>
<name>A0A0C2VVB8_9BACL</name>
<evidence type="ECO:0000313" key="4">
    <source>
        <dbReference type="EMBL" id="KIL48361.1"/>
    </source>
</evidence>
<evidence type="ECO:0000256" key="1">
    <source>
        <dbReference type="ARBA" id="ARBA00022737"/>
    </source>
</evidence>
<dbReference type="PROSITE" id="PS50088">
    <property type="entry name" value="ANK_REPEAT"/>
    <property type="match status" value="1"/>
</dbReference>
<dbReference type="Pfam" id="PF12796">
    <property type="entry name" value="Ank_2"/>
    <property type="match status" value="1"/>
</dbReference>
<feature type="repeat" description="ANK" evidence="3">
    <location>
        <begin position="95"/>
        <end position="127"/>
    </location>
</feature>
<accession>A0A0C2VVB8</accession>
<dbReference type="EMBL" id="JXRR01000013">
    <property type="protein sequence ID" value="KIL48361.1"/>
    <property type="molecule type" value="Genomic_DNA"/>
</dbReference>
<evidence type="ECO:0000256" key="3">
    <source>
        <dbReference type="PROSITE-ProRule" id="PRU00023"/>
    </source>
</evidence>
<evidence type="ECO:0000256" key="2">
    <source>
        <dbReference type="ARBA" id="ARBA00023043"/>
    </source>
</evidence>
<dbReference type="PROSITE" id="PS50297">
    <property type="entry name" value="ANK_REP_REGION"/>
    <property type="match status" value="1"/>
</dbReference>
<dbReference type="PANTHER" id="PTHR24189">
    <property type="entry name" value="MYOTROPHIN"/>
    <property type="match status" value="1"/>
</dbReference>
<proteinExistence type="predicted"/>
<comment type="caution">
    <text evidence="4">The sequence shown here is derived from an EMBL/GenBank/DDBJ whole genome shotgun (WGS) entry which is preliminary data.</text>
</comment>
<dbReference type="InterPro" id="IPR036770">
    <property type="entry name" value="Ankyrin_rpt-contain_sf"/>
</dbReference>
<sequence length="251" mass="27260">MTIIYEDEDLAAEVVKAIQTGEVGKVERLISENPFLVTARIVSRDYVEHSKALGMSRTLLHIVTDWPGHFPNGAKMVKVLIEAGADVNARFTGPHNETPLHWAASSNDVEVMDVLLDGGAEIDADGAVIGGGTPLDDAVAFAQWDAAHGLVERGAQTKLWNEAALGLMNRIQQRFQGSNSPTFDQITEAFWLACHGGQQSAAEYLLAQGADFNWIGYDNLTPLEAAQRNHANPALIEWLINQGAKSVNEEC</sequence>
<organism evidence="4 5">
    <name type="scientific">Jeotgalibacillus campisalis</name>
    <dbReference type="NCBI Taxonomy" id="220754"/>
    <lineage>
        <taxon>Bacteria</taxon>
        <taxon>Bacillati</taxon>
        <taxon>Bacillota</taxon>
        <taxon>Bacilli</taxon>
        <taxon>Bacillales</taxon>
        <taxon>Caryophanaceae</taxon>
        <taxon>Jeotgalibacillus</taxon>
    </lineage>
</organism>
<dbReference type="Proteomes" id="UP000031972">
    <property type="component" value="Unassembled WGS sequence"/>
</dbReference>
<dbReference type="InterPro" id="IPR050745">
    <property type="entry name" value="Multifunctional_regulatory"/>
</dbReference>
<dbReference type="SMART" id="SM00248">
    <property type="entry name" value="ANK"/>
    <property type="match status" value="5"/>
</dbReference>
<evidence type="ECO:0000313" key="5">
    <source>
        <dbReference type="Proteomes" id="UP000031972"/>
    </source>
</evidence>
<keyword evidence="2 3" id="KW-0040">ANK repeat</keyword>
<dbReference type="RefSeq" id="WP_041056478.1">
    <property type="nucleotide sequence ID" value="NZ_JXRR01000013.1"/>
</dbReference>
<dbReference type="InterPro" id="IPR002110">
    <property type="entry name" value="Ankyrin_rpt"/>
</dbReference>